<sequence>MPDCLLHEPIPSQQRPPSVGRELRQAHTLLQITRQYTFPKWYLIRLGD</sequence>
<accession>A0A0E9W0V3</accession>
<reference evidence="1" key="2">
    <citation type="journal article" date="2015" name="Fish Shellfish Immunol.">
        <title>Early steps in the European eel (Anguilla anguilla)-Vibrio vulnificus interaction in the gills: Role of the RtxA13 toxin.</title>
        <authorList>
            <person name="Callol A."/>
            <person name="Pajuelo D."/>
            <person name="Ebbesson L."/>
            <person name="Teles M."/>
            <person name="MacKenzie S."/>
            <person name="Amaro C."/>
        </authorList>
    </citation>
    <scope>NUCLEOTIDE SEQUENCE</scope>
</reference>
<dbReference type="AlphaFoldDB" id="A0A0E9W0V3"/>
<organism evidence="1">
    <name type="scientific">Anguilla anguilla</name>
    <name type="common">European freshwater eel</name>
    <name type="synonym">Muraena anguilla</name>
    <dbReference type="NCBI Taxonomy" id="7936"/>
    <lineage>
        <taxon>Eukaryota</taxon>
        <taxon>Metazoa</taxon>
        <taxon>Chordata</taxon>
        <taxon>Craniata</taxon>
        <taxon>Vertebrata</taxon>
        <taxon>Euteleostomi</taxon>
        <taxon>Actinopterygii</taxon>
        <taxon>Neopterygii</taxon>
        <taxon>Teleostei</taxon>
        <taxon>Anguilliformes</taxon>
        <taxon>Anguillidae</taxon>
        <taxon>Anguilla</taxon>
    </lineage>
</organism>
<evidence type="ECO:0000313" key="1">
    <source>
        <dbReference type="EMBL" id="JAH83108.1"/>
    </source>
</evidence>
<dbReference type="EMBL" id="GBXM01025469">
    <property type="protein sequence ID" value="JAH83108.1"/>
    <property type="molecule type" value="Transcribed_RNA"/>
</dbReference>
<name>A0A0E9W0V3_ANGAN</name>
<reference evidence="1" key="1">
    <citation type="submission" date="2014-11" db="EMBL/GenBank/DDBJ databases">
        <authorList>
            <person name="Amaro Gonzalez C."/>
        </authorList>
    </citation>
    <scope>NUCLEOTIDE SEQUENCE</scope>
</reference>
<protein>
    <submittedName>
        <fullName evidence="1">Uncharacterized protein</fullName>
    </submittedName>
</protein>
<proteinExistence type="predicted"/>